<name>A0A7Z1N177_STAHA</name>
<dbReference type="EMBL" id="PGWX01000377">
    <property type="protein sequence ID" value="PPJ72460.1"/>
    <property type="molecule type" value="Genomic_DNA"/>
</dbReference>
<evidence type="ECO:0000313" key="1">
    <source>
        <dbReference type="EMBL" id="PPJ72460.1"/>
    </source>
</evidence>
<dbReference type="AlphaFoldDB" id="A0A7Z1N177"/>
<evidence type="ECO:0000313" key="2">
    <source>
        <dbReference type="Proteomes" id="UP000238153"/>
    </source>
</evidence>
<protein>
    <submittedName>
        <fullName evidence="1">Uncharacterized protein</fullName>
    </submittedName>
</protein>
<dbReference type="Proteomes" id="UP000238153">
    <property type="component" value="Unassembled WGS sequence"/>
</dbReference>
<dbReference type="RefSeq" id="WP_049394885.1">
    <property type="nucleotide sequence ID" value="NZ_RIYU01000030.1"/>
</dbReference>
<accession>A0A7Z1N177</accession>
<organism evidence="1 2">
    <name type="scientific">Staphylococcus haemolyticus</name>
    <dbReference type="NCBI Taxonomy" id="1283"/>
    <lineage>
        <taxon>Bacteria</taxon>
        <taxon>Bacillati</taxon>
        <taxon>Bacillota</taxon>
        <taxon>Bacilli</taxon>
        <taxon>Bacillales</taxon>
        <taxon>Staphylococcaceae</taxon>
        <taxon>Staphylococcus</taxon>
    </lineage>
</organism>
<comment type="caution">
    <text evidence="1">The sequence shown here is derived from an EMBL/GenBank/DDBJ whole genome shotgun (WGS) entry which is preliminary data.</text>
</comment>
<proteinExistence type="predicted"/>
<reference evidence="1 2" key="1">
    <citation type="submission" date="2017-11" db="EMBL/GenBank/DDBJ databases">
        <authorList>
            <person name="Founou R.C."/>
            <person name="Founou L."/>
            <person name="Allam M."/>
            <person name="Ismail A."/>
            <person name="Essack S.Y."/>
        </authorList>
    </citation>
    <scope>NUCLEOTIDE SEQUENCE [LARGE SCALE GENOMIC DNA]</scope>
    <source>
        <strain evidence="1 2">G811N2B1</strain>
    </source>
</reference>
<sequence length="63" mass="7723">MMKEQGKINFSEYHKTLLHIHTLGSHDLKLYDEWNKQYFYLLAKMKYLELLKKKIFFTVSILI</sequence>
<gene>
    <name evidence="1" type="ORF">CV019_11145</name>
</gene>